<dbReference type="Gene3D" id="3.60.130.10">
    <property type="entry name" value="Clavaminate synthase-like"/>
    <property type="match status" value="1"/>
</dbReference>
<keyword evidence="8" id="KW-1185">Reference proteome</keyword>
<accession>A0ABS5SU41</accession>
<dbReference type="NCBIfam" id="NF007104">
    <property type="entry name" value="PRK09553.1"/>
    <property type="match status" value="1"/>
</dbReference>
<keyword evidence="5" id="KW-0408">Iron</keyword>
<keyword evidence="3 7" id="KW-0223">Dioxygenase</keyword>
<dbReference type="EMBL" id="JABBFR010000004">
    <property type="protein sequence ID" value="MBT0723609.1"/>
    <property type="molecule type" value="Genomic_DNA"/>
</dbReference>
<dbReference type="InterPro" id="IPR051323">
    <property type="entry name" value="AtsK-like"/>
</dbReference>
<dbReference type="Pfam" id="PF02668">
    <property type="entry name" value="TauD"/>
    <property type="match status" value="1"/>
</dbReference>
<evidence type="ECO:0000256" key="2">
    <source>
        <dbReference type="ARBA" id="ARBA00022723"/>
    </source>
</evidence>
<dbReference type="InterPro" id="IPR003819">
    <property type="entry name" value="TauD/TfdA-like"/>
</dbReference>
<dbReference type="RefSeq" id="WP_214236331.1">
    <property type="nucleotide sequence ID" value="NZ_JABBFR010000004.1"/>
</dbReference>
<dbReference type="SUPFAM" id="SSF51197">
    <property type="entry name" value="Clavaminate synthase-like"/>
    <property type="match status" value="1"/>
</dbReference>
<gene>
    <name evidence="7" type="primary">tauD</name>
    <name evidence="7" type="ORF">HH682_03935</name>
</gene>
<evidence type="ECO:0000256" key="3">
    <source>
        <dbReference type="ARBA" id="ARBA00022964"/>
    </source>
</evidence>
<name>A0ABS5SU41_9GAMM</name>
<evidence type="ECO:0000259" key="6">
    <source>
        <dbReference type="Pfam" id="PF02668"/>
    </source>
</evidence>
<keyword evidence="4 7" id="KW-0560">Oxidoreductase</keyword>
<dbReference type="EC" id="1.14.11.17" evidence="7"/>
<protein>
    <submittedName>
        <fullName evidence="7">Taurine dioxygenase</fullName>
        <ecNumber evidence="7">1.14.11.17</ecNumber>
    </submittedName>
</protein>
<comment type="similarity">
    <text evidence="1">Belongs to the TfdA dioxygenase family.</text>
</comment>
<evidence type="ECO:0000313" key="7">
    <source>
        <dbReference type="EMBL" id="MBT0723609.1"/>
    </source>
</evidence>
<dbReference type="PANTHER" id="PTHR30468">
    <property type="entry name" value="ALPHA-KETOGLUTARATE-DEPENDENT SULFONATE DIOXYGENASE"/>
    <property type="match status" value="1"/>
</dbReference>
<comment type="caution">
    <text evidence="7">The sequence shown here is derived from an EMBL/GenBank/DDBJ whole genome shotgun (WGS) entry which is preliminary data.</text>
</comment>
<evidence type="ECO:0000313" key="8">
    <source>
        <dbReference type="Proteomes" id="UP000790096"/>
    </source>
</evidence>
<keyword evidence="2" id="KW-0479">Metal-binding</keyword>
<dbReference type="PANTHER" id="PTHR30468:SF1">
    <property type="entry name" value="ALPHA-KETOGLUTARATE-DEPENDENT SULFONATE DIOXYGENASE"/>
    <property type="match status" value="1"/>
</dbReference>
<dbReference type="Proteomes" id="UP000790096">
    <property type="component" value="Unassembled WGS sequence"/>
</dbReference>
<proteinExistence type="inferred from homology"/>
<sequence length="279" mass="31348">MTINATPLTPALGAKVEGIDLARLTAENQLDVYSLLLQYQVLFFRGQHLTPADQASLAGRFGDLHIHPIYPKVEHQPEILILDTALNDLRDNALWHTDVTFIETPPLGSILNAIQVPEYGGDTLWASSSAAYEALSPPIQQLIDGLYAEHDIQLSFPDERFSSTAKAQQQLAKARQDHPPVVHPVVRAHPDTGKKGLFVTPGFTRRILGVSAMESRALLDLLFTHSTRPEYCVRWHWQASDVVFWDNRITQHYACDDYHPQRRIMHRATILGDKPKGPK</sequence>
<organism evidence="7 8">
    <name type="scientific">Rosenbergiella gaditana</name>
    <dbReference type="NCBI Taxonomy" id="2726987"/>
    <lineage>
        <taxon>Bacteria</taxon>
        <taxon>Pseudomonadati</taxon>
        <taxon>Pseudomonadota</taxon>
        <taxon>Gammaproteobacteria</taxon>
        <taxon>Enterobacterales</taxon>
        <taxon>Erwiniaceae</taxon>
        <taxon>Rosenbergiella</taxon>
    </lineage>
</organism>
<dbReference type="GO" id="GO:0000908">
    <property type="term" value="F:taurine dioxygenase activity"/>
    <property type="evidence" value="ECO:0007669"/>
    <property type="project" value="UniProtKB-EC"/>
</dbReference>
<feature type="domain" description="TauD/TfdA-like" evidence="6">
    <location>
        <begin position="5"/>
        <end position="269"/>
    </location>
</feature>
<reference evidence="7 8" key="1">
    <citation type="submission" date="2020-04" db="EMBL/GenBank/DDBJ databases">
        <title>Genome sequencing of Rosenbergiella species.</title>
        <authorList>
            <person name="Alvarez-Perez S."/>
            <person name="Lievens B."/>
        </authorList>
    </citation>
    <scope>NUCLEOTIDE SEQUENCE [LARGE SCALE GENOMIC DNA]</scope>
    <source>
        <strain evidence="7 8">S61</strain>
    </source>
</reference>
<evidence type="ECO:0000256" key="1">
    <source>
        <dbReference type="ARBA" id="ARBA00005896"/>
    </source>
</evidence>
<dbReference type="InterPro" id="IPR042098">
    <property type="entry name" value="TauD-like_sf"/>
</dbReference>
<evidence type="ECO:0000256" key="4">
    <source>
        <dbReference type="ARBA" id="ARBA00023002"/>
    </source>
</evidence>
<evidence type="ECO:0000256" key="5">
    <source>
        <dbReference type="ARBA" id="ARBA00023004"/>
    </source>
</evidence>